<proteinExistence type="predicted"/>
<sequence length="88" mass="10140">MGDLRRYFLGQEERQWPQPEHLWLLACDGCGEPGCWSLTARVVPLHDIVMWTGFSQEDRSKWDYSGFGPFVFARDQYERAVAWAASAG</sequence>
<keyword evidence="2" id="KW-1185">Reference proteome</keyword>
<accession>A0ABQ6JRU3</accession>
<dbReference type="Proteomes" id="UP001157017">
    <property type="component" value="Unassembled WGS sequence"/>
</dbReference>
<dbReference type="EMBL" id="BSUZ01000002">
    <property type="protein sequence ID" value="GMA89410.1"/>
    <property type="molecule type" value="Genomic_DNA"/>
</dbReference>
<gene>
    <name evidence="1" type="ORF">GCM10025868_46600</name>
</gene>
<reference evidence="2" key="1">
    <citation type="journal article" date="2019" name="Int. J. Syst. Evol. Microbiol.">
        <title>The Global Catalogue of Microorganisms (GCM) 10K type strain sequencing project: providing services to taxonomists for standard genome sequencing and annotation.</title>
        <authorList>
            <consortium name="The Broad Institute Genomics Platform"/>
            <consortium name="The Broad Institute Genome Sequencing Center for Infectious Disease"/>
            <person name="Wu L."/>
            <person name="Ma J."/>
        </authorList>
    </citation>
    <scope>NUCLEOTIDE SEQUENCE [LARGE SCALE GENOMIC DNA]</scope>
    <source>
        <strain evidence="2">NBRC 108730</strain>
    </source>
</reference>
<evidence type="ECO:0000313" key="1">
    <source>
        <dbReference type="EMBL" id="GMA89410.1"/>
    </source>
</evidence>
<evidence type="ECO:0000313" key="2">
    <source>
        <dbReference type="Proteomes" id="UP001157017"/>
    </source>
</evidence>
<protein>
    <submittedName>
        <fullName evidence="1">Uncharacterized protein</fullName>
    </submittedName>
</protein>
<name>A0ABQ6JRU3_9ACTN</name>
<comment type="caution">
    <text evidence="1">The sequence shown here is derived from an EMBL/GenBank/DDBJ whole genome shotgun (WGS) entry which is preliminary data.</text>
</comment>
<organism evidence="1 2">
    <name type="scientific">Angustibacter aerolatus</name>
    <dbReference type="NCBI Taxonomy" id="1162965"/>
    <lineage>
        <taxon>Bacteria</taxon>
        <taxon>Bacillati</taxon>
        <taxon>Actinomycetota</taxon>
        <taxon>Actinomycetes</taxon>
        <taxon>Kineosporiales</taxon>
        <taxon>Kineosporiaceae</taxon>
    </lineage>
</organism>